<evidence type="ECO:0000256" key="11">
    <source>
        <dbReference type="HAMAP-Rule" id="MF_00766"/>
    </source>
</evidence>
<dbReference type="InterPro" id="IPR011812">
    <property type="entry name" value="Pep_trsgly"/>
</dbReference>
<keyword evidence="6 11" id="KW-0133">Cell shape</keyword>
<reference evidence="13 14" key="1">
    <citation type="journal article" date="2014" name="ISME J.">
        <title>Adaptation of an abundant Roseobacter RCA organism to pelagic systems revealed by genomic and transcriptomic analyses.</title>
        <authorList>
            <person name="Voget S."/>
            <person name="Wemheuer B."/>
            <person name="Brinkhoff T."/>
            <person name="Vollmers J."/>
            <person name="Dietrich S."/>
            <person name="Giebel H.A."/>
            <person name="Beardsley C."/>
            <person name="Sardemann C."/>
            <person name="Bakenhus I."/>
            <person name="Billerbeck S."/>
            <person name="Daniel R."/>
            <person name="Simon M."/>
        </authorList>
    </citation>
    <scope>NUCLEOTIDE SEQUENCE [LARGE SCALE GENOMIC DNA]</scope>
    <source>
        <strain evidence="13 14">RCA23</strain>
    </source>
</reference>
<comment type="pathway">
    <text evidence="11">Cell wall biogenesis; peptidoglycan biosynthesis.</text>
</comment>
<dbReference type="EMBL" id="CP003984">
    <property type="protein sequence ID" value="AII85992.1"/>
    <property type="molecule type" value="Genomic_DNA"/>
</dbReference>
<name>A0AAN0VHG7_9RHOB</name>
<evidence type="ECO:0000256" key="10">
    <source>
        <dbReference type="ARBA" id="ARBA00023316"/>
    </source>
</evidence>
<comment type="similarity">
    <text evidence="11">Belongs to the glycosyltransferase 51 family.</text>
</comment>
<evidence type="ECO:0000256" key="8">
    <source>
        <dbReference type="ARBA" id="ARBA00022989"/>
    </source>
</evidence>
<keyword evidence="4 11" id="KW-0808">Transferase</keyword>
<comment type="catalytic activity">
    <reaction evidence="11">
        <text>[GlcNAc-(1-&gt;4)-Mur2Ac(oyl-L-Ala-gamma-D-Glu-L-Lys-D-Ala-D-Ala)](n)-di-trans,octa-cis-undecaprenyl diphosphate + beta-D-GlcNAc-(1-&gt;4)-Mur2Ac(oyl-L-Ala-gamma-D-Glu-L-Lys-D-Ala-D-Ala)-di-trans,octa-cis-undecaprenyl diphosphate = [GlcNAc-(1-&gt;4)-Mur2Ac(oyl-L-Ala-gamma-D-Glu-L-Lys-D-Ala-D-Ala)](n+1)-di-trans,octa-cis-undecaprenyl diphosphate + di-trans,octa-cis-undecaprenyl diphosphate + H(+)</text>
        <dbReference type="Rhea" id="RHEA:23708"/>
        <dbReference type="Rhea" id="RHEA-COMP:9602"/>
        <dbReference type="Rhea" id="RHEA-COMP:9603"/>
        <dbReference type="ChEBI" id="CHEBI:15378"/>
        <dbReference type="ChEBI" id="CHEBI:58405"/>
        <dbReference type="ChEBI" id="CHEBI:60033"/>
        <dbReference type="ChEBI" id="CHEBI:78435"/>
        <dbReference type="EC" id="2.4.99.28"/>
    </reaction>
</comment>
<dbReference type="GO" id="GO:0008955">
    <property type="term" value="F:peptidoglycan glycosyltransferase activity"/>
    <property type="evidence" value="ECO:0007669"/>
    <property type="project" value="UniProtKB-UniRule"/>
</dbReference>
<keyword evidence="9 11" id="KW-0472">Membrane</keyword>
<dbReference type="InterPro" id="IPR023346">
    <property type="entry name" value="Lysozyme-like_dom_sf"/>
</dbReference>
<feature type="transmembrane region" description="Helical" evidence="11">
    <location>
        <begin position="33"/>
        <end position="55"/>
    </location>
</feature>
<keyword evidence="5 11" id="KW-0812">Transmembrane</keyword>
<evidence type="ECO:0000256" key="9">
    <source>
        <dbReference type="ARBA" id="ARBA00023136"/>
    </source>
</evidence>
<comment type="subcellular location">
    <subcellularLocation>
        <location evidence="11">Cell inner membrane</location>
        <topology evidence="11">Single-pass membrane protein</topology>
    </subcellularLocation>
</comment>
<evidence type="ECO:0000256" key="3">
    <source>
        <dbReference type="ARBA" id="ARBA00022676"/>
    </source>
</evidence>
<keyword evidence="10 11" id="KW-0961">Cell wall biogenesis/degradation</keyword>
<evidence type="ECO:0000256" key="4">
    <source>
        <dbReference type="ARBA" id="ARBA00022679"/>
    </source>
</evidence>
<sequence>MIEPIEDHLDSPDGPRRRWPGRLGPLLRGARRVLLWSLLAAALAFLAWGLIYRWVNPPITFYMMQERARLGEIQYQWVDIEEVAPMVRRAVVAAEDANFCTHWGIDSAAVRQALREGAMRGGSTISQQTVKNAFLWPGRNWLRKAVEALLTPYIEMVWSKRRLLEIYLNIAEFDTGVFGIEAAAWHHFEVAAKDLSRVQAGRLAVVLPDPKGRSAIRPSKETKKRAASVIAGADLIRKDGRAGCFED</sequence>
<dbReference type="SUPFAM" id="SSF53955">
    <property type="entry name" value="Lysozyme-like"/>
    <property type="match status" value="1"/>
</dbReference>
<dbReference type="NCBIfam" id="TIGR02070">
    <property type="entry name" value="mono_pep_trsgly"/>
    <property type="match status" value="1"/>
</dbReference>
<dbReference type="GO" id="GO:0008360">
    <property type="term" value="P:regulation of cell shape"/>
    <property type="evidence" value="ECO:0007669"/>
    <property type="project" value="UniProtKB-KW"/>
</dbReference>
<keyword evidence="2 11" id="KW-0997">Cell inner membrane</keyword>
<dbReference type="Pfam" id="PF00912">
    <property type="entry name" value="Transgly"/>
    <property type="match status" value="1"/>
</dbReference>
<evidence type="ECO:0000313" key="13">
    <source>
        <dbReference type="EMBL" id="AII85992.1"/>
    </source>
</evidence>
<keyword evidence="7 11" id="KW-0573">Peptidoglycan synthesis</keyword>
<dbReference type="GO" id="GO:0005886">
    <property type="term" value="C:plasma membrane"/>
    <property type="evidence" value="ECO:0007669"/>
    <property type="project" value="UniProtKB-SubCell"/>
</dbReference>
<keyword evidence="8 11" id="KW-1133">Transmembrane helix</keyword>
<keyword evidence="1 11" id="KW-1003">Cell membrane</keyword>
<dbReference type="HAMAP" id="MF_00766">
    <property type="entry name" value="PGT_MtgA"/>
    <property type="match status" value="1"/>
</dbReference>
<dbReference type="GO" id="GO:0016763">
    <property type="term" value="F:pentosyltransferase activity"/>
    <property type="evidence" value="ECO:0007669"/>
    <property type="project" value="InterPro"/>
</dbReference>
<dbReference type="PANTHER" id="PTHR30400:SF0">
    <property type="entry name" value="BIOSYNTHETIC PEPTIDOGLYCAN TRANSGLYCOSYLASE"/>
    <property type="match status" value="1"/>
</dbReference>
<dbReference type="GO" id="GO:0009274">
    <property type="term" value="C:peptidoglycan-based cell wall"/>
    <property type="evidence" value="ECO:0007669"/>
    <property type="project" value="InterPro"/>
</dbReference>
<protein>
    <recommendedName>
        <fullName evidence="11">Biosynthetic peptidoglycan transglycosylase</fullName>
        <ecNumber evidence="11">2.4.99.28</ecNumber>
    </recommendedName>
    <alternativeName>
        <fullName evidence="11">Glycan polymerase</fullName>
    </alternativeName>
    <alternativeName>
        <fullName evidence="11">Peptidoglycan glycosyltransferase MtgA</fullName>
        <shortName evidence="11">PGT</shortName>
    </alternativeName>
</protein>
<accession>A0AAN0VHG7</accession>
<dbReference type="InterPro" id="IPR001264">
    <property type="entry name" value="Glyco_trans_51"/>
</dbReference>
<gene>
    <name evidence="11 13" type="primary">mtgA</name>
    <name evidence="13" type="ORF">RCA23_c04320</name>
</gene>
<dbReference type="PANTHER" id="PTHR30400">
    <property type="entry name" value="MONOFUNCTIONAL BIOSYNTHETIC PEPTIDOGLYCAN TRANSGLYCOSYLASE"/>
    <property type="match status" value="1"/>
</dbReference>
<dbReference type="Proteomes" id="UP000028680">
    <property type="component" value="Chromosome"/>
</dbReference>
<dbReference type="InterPro" id="IPR036950">
    <property type="entry name" value="PBP_transglycosylase"/>
</dbReference>
<evidence type="ECO:0000256" key="1">
    <source>
        <dbReference type="ARBA" id="ARBA00022475"/>
    </source>
</evidence>
<dbReference type="KEGG" id="ptp:RCA23_c04320"/>
<evidence type="ECO:0000256" key="7">
    <source>
        <dbReference type="ARBA" id="ARBA00022984"/>
    </source>
</evidence>
<comment type="function">
    <text evidence="11">Peptidoglycan polymerase that catalyzes glycan chain elongation from lipid-linked precursors.</text>
</comment>
<organism evidence="13 14">
    <name type="scientific">Planktomarina temperata RCA23</name>
    <dbReference type="NCBI Taxonomy" id="666509"/>
    <lineage>
        <taxon>Bacteria</taxon>
        <taxon>Pseudomonadati</taxon>
        <taxon>Pseudomonadota</taxon>
        <taxon>Alphaproteobacteria</taxon>
        <taxon>Rhodobacterales</taxon>
        <taxon>Paracoccaceae</taxon>
        <taxon>Planktomarina</taxon>
    </lineage>
</organism>
<dbReference type="RefSeq" id="WP_081870867.1">
    <property type="nucleotide sequence ID" value="NZ_CP003984.1"/>
</dbReference>
<dbReference type="GO" id="GO:0009252">
    <property type="term" value="P:peptidoglycan biosynthetic process"/>
    <property type="evidence" value="ECO:0007669"/>
    <property type="project" value="UniProtKB-UniRule"/>
</dbReference>
<dbReference type="EC" id="2.4.99.28" evidence="11"/>
<keyword evidence="3 11" id="KW-0328">Glycosyltransferase</keyword>
<evidence type="ECO:0000256" key="2">
    <source>
        <dbReference type="ARBA" id="ARBA00022519"/>
    </source>
</evidence>
<proteinExistence type="inferred from homology"/>
<evidence type="ECO:0000256" key="6">
    <source>
        <dbReference type="ARBA" id="ARBA00022960"/>
    </source>
</evidence>
<feature type="domain" description="Glycosyl transferase family 51" evidence="12">
    <location>
        <begin position="72"/>
        <end position="231"/>
    </location>
</feature>
<evidence type="ECO:0000259" key="12">
    <source>
        <dbReference type="Pfam" id="PF00912"/>
    </source>
</evidence>
<evidence type="ECO:0000313" key="14">
    <source>
        <dbReference type="Proteomes" id="UP000028680"/>
    </source>
</evidence>
<dbReference type="GO" id="GO:0071555">
    <property type="term" value="P:cell wall organization"/>
    <property type="evidence" value="ECO:0007669"/>
    <property type="project" value="UniProtKB-KW"/>
</dbReference>
<keyword evidence="14" id="KW-1185">Reference proteome</keyword>
<evidence type="ECO:0000256" key="5">
    <source>
        <dbReference type="ARBA" id="ARBA00022692"/>
    </source>
</evidence>
<dbReference type="Gene3D" id="1.10.3810.10">
    <property type="entry name" value="Biosynthetic peptidoglycan transglycosylase-like"/>
    <property type="match status" value="1"/>
</dbReference>
<dbReference type="AlphaFoldDB" id="A0AAN0VHG7"/>